<keyword evidence="1" id="KW-0547">Nucleotide-binding</keyword>
<dbReference type="GO" id="GO:0004386">
    <property type="term" value="F:helicase activity"/>
    <property type="evidence" value="ECO:0007669"/>
    <property type="project" value="UniProtKB-KW"/>
</dbReference>
<keyword evidence="3" id="KW-0347">Helicase</keyword>
<dbReference type="GO" id="GO:0005524">
    <property type="term" value="F:ATP binding"/>
    <property type="evidence" value="ECO:0007669"/>
    <property type="project" value="UniProtKB-KW"/>
</dbReference>
<accession>A0A481ZDT0</accession>
<dbReference type="InterPro" id="IPR027417">
    <property type="entry name" value="P-loop_NTPase"/>
</dbReference>
<dbReference type="PANTHER" id="PTHR18934:SF99">
    <property type="entry name" value="ATP-DEPENDENT RNA HELICASE DHX37-RELATED"/>
    <property type="match status" value="1"/>
</dbReference>
<proteinExistence type="predicted"/>
<dbReference type="EMBL" id="MK500594">
    <property type="protein sequence ID" value="QBK93310.1"/>
    <property type="molecule type" value="Genomic_DNA"/>
</dbReference>
<evidence type="ECO:0000256" key="3">
    <source>
        <dbReference type="ARBA" id="ARBA00022806"/>
    </source>
</evidence>
<dbReference type="InterPro" id="IPR001650">
    <property type="entry name" value="Helicase_C-like"/>
</dbReference>
<dbReference type="GO" id="GO:0016787">
    <property type="term" value="F:hydrolase activity"/>
    <property type="evidence" value="ECO:0007669"/>
    <property type="project" value="UniProtKB-KW"/>
</dbReference>
<gene>
    <name evidence="6" type="ORF">LCPAC404_00140</name>
</gene>
<keyword evidence="4" id="KW-0067">ATP-binding</keyword>
<organism evidence="6">
    <name type="scientific">Pithovirus LCPAC404</name>
    <dbReference type="NCBI Taxonomy" id="2506597"/>
    <lineage>
        <taxon>Viruses</taxon>
        <taxon>Pithoviruses</taxon>
    </lineage>
</organism>
<evidence type="ECO:0000256" key="4">
    <source>
        <dbReference type="ARBA" id="ARBA00022840"/>
    </source>
</evidence>
<evidence type="ECO:0000256" key="2">
    <source>
        <dbReference type="ARBA" id="ARBA00022801"/>
    </source>
</evidence>
<evidence type="ECO:0000256" key="1">
    <source>
        <dbReference type="ARBA" id="ARBA00022741"/>
    </source>
</evidence>
<sequence>MTLTSDIQYIVDAVNSFDKLILYAPTGSGKSTILPDALANKSESVWIAIDTHDSIIESIVNHARKTATSKLVHITDPISTVVPGTVIYSNRETLARSLNTIKDRIDIVILDDAHINSVDGLAIVNTIVNSVETYEFHIPKLILMSAEKMAAPYEDFVVLNLNEKGLKYSIDVRYHGNVESNEEIVSVIVRYSSSPVFVPGKHFLLFVDDMTKYDKLLRDKNIRTLVVRSIEKDLATLTYRSTVIIAGSELSSAITIPGVSVVFDLLVKKVNLKSIFDTDLPASFVNSYITKAEANQRKGRTGRTNNGICYRFCTEKFFSDLLDHEESYLEPTLLSCSKLIDYSLDPSVVYDRDLTDMIDSTMQLGLTKADATITTPIYHSITDSKLSVESGLVLYYLFTTDSVRIKKRTALFMISCIETLTKPRAYYRYPSRGDISVRDYVTLADKYRREMYRKYGDIDDFYTISNILRDKSKRRLTERSKDLLALGPSADVVTLVSIRDTRIRAIYETYDYLTRIYGVSSSIPSKFDAITVQAVRDSYAHVGTLNHHTKVEVATLVSKDDITPEWRNDKNNFYMSKFSITRVSVNRPKIIVILSHTNSTIDNVLV</sequence>
<dbReference type="PANTHER" id="PTHR18934">
    <property type="entry name" value="ATP-DEPENDENT RNA HELICASE"/>
    <property type="match status" value="1"/>
</dbReference>
<keyword evidence="2" id="KW-0378">Hydrolase</keyword>
<dbReference type="GO" id="GO:0003723">
    <property type="term" value="F:RNA binding"/>
    <property type="evidence" value="ECO:0007669"/>
    <property type="project" value="TreeGrafter"/>
</dbReference>
<evidence type="ECO:0000259" key="5">
    <source>
        <dbReference type="PROSITE" id="PS51194"/>
    </source>
</evidence>
<dbReference type="Gene3D" id="3.40.50.300">
    <property type="entry name" value="P-loop containing nucleotide triphosphate hydrolases"/>
    <property type="match status" value="2"/>
</dbReference>
<reference evidence="6" key="1">
    <citation type="journal article" date="2019" name="MBio">
        <title>Virus Genomes from Deep Sea Sediments Expand the Ocean Megavirome and Support Independent Origins of Viral Gigantism.</title>
        <authorList>
            <person name="Backstrom D."/>
            <person name="Yutin N."/>
            <person name="Jorgensen S.L."/>
            <person name="Dharamshi J."/>
            <person name="Homa F."/>
            <person name="Zaremba-Niedwiedzka K."/>
            <person name="Spang A."/>
            <person name="Wolf Y.I."/>
            <person name="Koonin E.V."/>
            <person name="Ettema T.J."/>
        </authorList>
    </citation>
    <scope>NUCLEOTIDE SEQUENCE</scope>
</reference>
<protein>
    <recommendedName>
        <fullName evidence="5">Helicase C-terminal domain-containing protein</fullName>
    </recommendedName>
</protein>
<feature type="domain" description="Helicase C-terminal" evidence="5">
    <location>
        <begin position="177"/>
        <end position="355"/>
    </location>
</feature>
<dbReference type="PROSITE" id="PS51194">
    <property type="entry name" value="HELICASE_CTER"/>
    <property type="match status" value="1"/>
</dbReference>
<name>A0A481ZDT0_9VIRU</name>
<evidence type="ECO:0000313" key="6">
    <source>
        <dbReference type="EMBL" id="QBK93310.1"/>
    </source>
</evidence>
<dbReference type="SUPFAM" id="SSF52540">
    <property type="entry name" value="P-loop containing nucleoside triphosphate hydrolases"/>
    <property type="match status" value="1"/>
</dbReference>